<dbReference type="Gene3D" id="3.40.525.10">
    <property type="entry name" value="CRAL-TRIO lipid binding domain"/>
    <property type="match status" value="1"/>
</dbReference>
<keyword evidence="3" id="KW-0808">Transferase</keyword>
<dbReference type="PROSITE" id="PS50191">
    <property type="entry name" value="CRAL_TRIO"/>
    <property type="match status" value="1"/>
</dbReference>
<dbReference type="InterPro" id="IPR036273">
    <property type="entry name" value="CRAL/TRIO_N_dom_sf"/>
</dbReference>
<sequence length="912" mass="102547">MRPSTTSSHSRIQVPRDDLSAEPAVVANGFRVLPENSSIEIQEHNVAAFSMPQEALSFEPDDHAVFARFMNGDSERKLHCNIELTHEELEALRLLQEEARAQHVALPVSISASATRYLSHSHGDPKKALKMMETTTEWRSSYFTRPLSDTDMAEDLKLGLAYFTGRDKALRPVLVFRAARIPAAWHRERRYDQVIRVLVFCMEYFLRYMAVPGKIESINVVIDLKDLTLSQIPIGVLREVHRSMGMYYVGRIFRFYICNMPRILGTLVPLAKKVLTERQRQKLVFVCRSDDITKDIAERQLEEDLGGSRPMLKEFFPFPLLPGPFEPDVPPSPQSSAEAVPGSELSVHKVLTAEGFKGRLWNWRKKPEENQRLDFSDCAADIFRKCGLPVPAEIVPKATPPAAGLLSEGTRTPREVMITNSMDEELPHPEAAVVSDESTKVLVDSLMCPRLNFAAGYQVEVSTLPPLPPFSIYPQLWTNPAEFTIAARSYKRSRLCSADVAAYFPAVAVVSVARGMLPLAFDWLPLVFHVLTGQLVEGMAVVAACSAAQRGGVEENLDEGEQQCTYNAERVIGNGTFGIVYSAHIVETNETVAIKKVFVDRRYRNRELQVWREMHHPNIVTLKHAFYTSGDSPDELYLNMVMEYVPETVYCVMKRFGKQKQQMPRIIIQLYTYQACRALGHLHASGVVHRDIKPQNLLVDANRGHLLKLCDFGSAARLSQGRPALVAYICSRYYRAPELIFGATNYTTAVDLWSIGCVLAEMLRGRPLFPGENGVDQLVEIVKVLGSPSRRQVLAMNPQYFSFAFPTVPACSWSTVFRRNVSPEFITLLTEFLQYDPEARIKPLEACAHSSFDSLREEQARCPDGQPLPPDLFNLTQRELRSCSASLHERLVPAWHAARCPGSPPQPQANCV</sequence>
<evidence type="ECO:0000259" key="9">
    <source>
        <dbReference type="PROSITE" id="PS50191"/>
    </source>
</evidence>
<evidence type="ECO:0000259" key="8">
    <source>
        <dbReference type="PROSITE" id="PS50011"/>
    </source>
</evidence>
<evidence type="ECO:0000256" key="5">
    <source>
        <dbReference type="ARBA" id="ARBA00022777"/>
    </source>
</evidence>
<keyword evidence="6 7" id="KW-0067">ATP-binding</keyword>
<protein>
    <submittedName>
        <fullName evidence="10">ASK2 protein</fullName>
    </submittedName>
</protein>
<feature type="domain" description="Protein kinase" evidence="8">
    <location>
        <begin position="566"/>
        <end position="852"/>
    </location>
</feature>
<dbReference type="Gene3D" id="3.30.200.20">
    <property type="entry name" value="Phosphorylase Kinase, domain 1"/>
    <property type="match status" value="1"/>
</dbReference>
<dbReference type="Gene3D" id="1.10.510.10">
    <property type="entry name" value="Transferase(Phosphotransferase) domain 1"/>
    <property type="match status" value="1"/>
</dbReference>
<dbReference type="GO" id="GO:0005524">
    <property type="term" value="F:ATP binding"/>
    <property type="evidence" value="ECO:0007669"/>
    <property type="project" value="UniProtKB-UniRule"/>
</dbReference>
<comment type="caution">
    <text evidence="10">The sequence shown here is derived from an EMBL/GenBank/DDBJ whole genome shotgun (WGS) entry which is preliminary data.</text>
</comment>
<dbReference type="GO" id="GO:0030154">
    <property type="term" value="P:cell differentiation"/>
    <property type="evidence" value="ECO:0007669"/>
    <property type="project" value="TreeGrafter"/>
</dbReference>
<organism evidence="10 11">
    <name type="scientific">Symbiodinium pilosum</name>
    <name type="common">Dinoflagellate</name>
    <dbReference type="NCBI Taxonomy" id="2952"/>
    <lineage>
        <taxon>Eukaryota</taxon>
        <taxon>Sar</taxon>
        <taxon>Alveolata</taxon>
        <taxon>Dinophyceae</taxon>
        <taxon>Suessiales</taxon>
        <taxon>Symbiodiniaceae</taxon>
        <taxon>Symbiodinium</taxon>
    </lineage>
</organism>
<evidence type="ECO:0000313" key="10">
    <source>
        <dbReference type="EMBL" id="CAE7754959.1"/>
    </source>
</evidence>
<gene>
    <name evidence="10" type="primary">ASK2</name>
    <name evidence="10" type="ORF">SPIL2461_LOCUS21920</name>
</gene>
<dbReference type="SUPFAM" id="SSF52087">
    <property type="entry name" value="CRAL/TRIO domain"/>
    <property type="match status" value="1"/>
</dbReference>
<evidence type="ECO:0000256" key="3">
    <source>
        <dbReference type="ARBA" id="ARBA00022679"/>
    </source>
</evidence>
<dbReference type="EMBL" id="CAJNIZ010046715">
    <property type="protein sequence ID" value="CAE7754959.1"/>
    <property type="molecule type" value="Genomic_DNA"/>
</dbReference>
<dbReference type="SMART" id="SM00516">
    <property type="entry name" value="SEC14"/>
    <property type="match status" value="1"/>
</dbReference>
<dbReference type="OrthoDB" id="7777654at2759"/>
<evidence type="ECO:0000256" key="1">
    <source>
        <dbReference type="ARBA" id="ARBA00005527"/>
    </source>
</evidence>
<dbReference type="FunFam" id="1.10.510.10:FF:000082">
    <property type="entry name" value="Shaggy-related protein kinase kappa"/>
    <property type="match status" value="1"/>
</dbReference>
<dbReference type="PANTHER" id="PTHR24057:SF0">
    <property type="entry name" value="PROTEIN KINASE SHAGGY-RELATED"/>
    <property type="match status" value="1"/>
</dbReference>
<dbReference type="CDD" id="cd00170">
    <property type="entry name" value="SEC14"/>
    <property type="match status" value="1"/>
</dbReference>
<evidence type="ECO:0000256" key="6">
    <source>
        <dbReference type="ARBA" id="ARBA00022840"/>
    </source>
</evidence>
<dbReference type="InterPro" id="IPR000719">
    <property type="entry name" value="Prot_kinase_dom"/>
</dbReference>
<dbReference type="Proteomes" id="UP000649617">
    <property type="component" value="Unassembled WGS sequence"/>
</dbReference>
<dbReference type="Pfam" id="PF00069">
    <property type="entry name" value="Pkinase"/>
    <property type="match status" value="1"/>
</dbReference>
<dbReference type="PROSITE" id="PS50011">
    <property type="entry name" value="PROTEIN_KINASE_DOM"/>
    <property type="match status" value="1"/>
</dbReference>
<feature type="binding site" evidence="7">
    <location>
        <position position="596"/>
    </location>
    <ligand>
        <name>ATP</name>
        <dbReference type="ChEBI" id="CHEBI:30616"/>
    </ligand>
</feature>
<evidence type="ECO:0000256" key="4">
    <source>
        <dbReference type="ARBA" id="ARBA00022741"/>
    </source>
</evidence>
<dbReference type="InterPro" id="IPR008271">
    <property type="entry name" value="Ser/Thr_kinase_AS"/>
</dbReference>
<evidence type="ECO:0000256" key="2">
    <source>
        <dbReference type="ARBA" id="ARBA00022527"/>
    </source>
</evidence>
<dbReference type="SMART" id="SM00220">
    <property type="entry name" value="S_TKc"/>
    <property type="match status" value="1"/>
</dbReference>
<accession>A0A812Y0D6</accession>
<evidence type="ECO:0000313" key="11">
    <source>
        <dbReference type="Proteomes" id="UP000649617"/>
    </source>
</evidence>
<evidence type="ECO:0000256" key="7">
    <source>
        <dbReference type="PROSITE-ProRule" id="PRU10141"/>
    </source>
</evidence>
<comment type="similarity">
    <text evidence="1">Belongs to the protein kinase superfamily. CMGC Ser/Thr protein kinase family. GSK-3 subfamily.</text>
</comment>
<dbReference type="InterPro" id="IPR036865">
    <property type="entry name" value="CRAL-TRIO_dom_sf"/>
</dbReference>
<dbReference type="GO" id="GO:0005634">
    <property type="term" value="C:nucleus"/>
    <property type="evidence" value="ECO:0007669"/>
    <property type="project" value="TreeGrafter"/>
</dbReference>
<dbReference type="AlphaFoldDB" id="A0A812Y0D6"/>
<name>A0A812Y0D6_SYMPI</name>
<dbReference type="PANTHER" id="PTHR24057">
    <property type="entry name" value="GLYCOGEN SYNTHASE KINASE-3 ALPHA"/>
    <property type="match status" value="1"/>
</dbReference>
<dbReference type="PROSITE" id="PS00108">
    <property type="entry name" value="PROTEIN_KINASE_ST"/>
    <property type="match status" value="1"/>
</dbReference>
<proteinExistence type="inferred from homology"/>
<dbReference type="Pfam" id="PF00650">
    <property type="entry name" value="CRAL_TRIO"/>
    <property type="match status" value="1"/>
</dbReference>
<dbReference type="PROSITE" id="PS00107">
    <property type="entry name" value="PROTEIN_KINASE_ATP"/>
    <property type="match status" value="1"/>
</dbReference>
<keyword evidence="2" id="KW-0723">Serine/threonine-protein kinase</keyword>
<keyword evidence="4 7" id="KW-0547">Nucleotide-binding</keyword>
<dbReference type="InterPro" id="IPR011009">
    <property type="entry name" value="Kinase-like_dom_sf"/>
</dbReference>
<dbReference type="CDD" id="cd14137">
    <property type="entry name" value="STKc_GSK3"/>
    <property type="match status" value="1"/>
</dbReference>
<dbReference type="SUPFAM" id="SSF46938">
    <property type="entry name" value="CRAL/TRIO N-terminal domain"/>
    <property type="match status" value="1"/>
</dbReference>
<dbReference type="InterPro" id="IPR039192">
    <property type="entry name" value="STKc_GSK3"/>
</dbReference>
<dbReference type="GO" id="GO:0004674">
    <property type="term" value="F:protein serine/threonine kinase activity"/>
    <property type="evidence" value="ECO:0007669"/>
    <property type="project" value="UniProtKB-KW"/>
</dbReference>
<dbReference type="InterPro" id="IPR001251">
    <property type="entry name" value="CRAL-TRIO_dom"/>
</dbReference>
<reference evidence="10" key="1">
    <citation type="submission" date="2021-02" db="EMBL/GenBank/DDBJ databases">
        <authorList>
            <person name="Dougan E. K."/>
            <person name="Rhodes N."/>
            <person name="Thang M."/>
            <person name="Chan C."/>
        </authorList>
    </citation>
    <scope>NUCLEOTIDE SEQUENCE</scope>
</reference>
<dbReference type="GO" id="GO:0007165">
    <property type="term" value="P:signal transduction"/>
    <property type="evidence" value="ECO:0007669"/>
    <property type="project" value="TreeGrafter"/>
</dbReference>
<dbReference type="SUPFAM" id="SSF56112">
    <property type="entry name" value="Protein kinase-like (PK-like)"/>
    <property type="match status" value="1"/>
</dbReference>
<dbReference type="InterPro" id="IPR050591">
    <property type="entry name" value="GSK-3"/>
</dbReference>
<dbReference type="InterPro" id="IPR017441">
    <property type="entry name" value="Protein_kinase_ATP_BS"/>
</dbReference>
<feature type="domain" description="CRAL-TRIO" evidence="9">
    <location>
        <begin position="151"/>
        <end position="313"/>
    </location>
</feature>
<dbReference type="GO" id="GO:0005737">
    <property type="term" value="C:cytoplasm"/>
    <property type="evidence" value="ECO:0007669"/>
    <property type="project" value="TreeGrafter"/>
</dbReference>
<keyword evidence="5" id="KW-0418">Kinase</keyword>
<keyword evidence="11" id="KW-1185">Reference proteome</keyword>
<dbReference type="FunFam" id="3.30.200.20:FF:000009">
    <property type="entry name" value="Glycogen synthase kinase-3 beta"/>
    <property type="match status" value="1"/>
</dbReference>